<dbReference type="SUPFAM" id="SSF48452">
    <property type="entry name" value="TPR-like"/>
    <property type="match status" value="2"/>
</dbReference>
<dbReference type="OrthoDB" id="95390at2759"/>
<dbReference type="GO" id="GO:0035720">
    <property type="term" value="P:intraciliary anterograde transport"/>
    <property type="evidence" value="ECO:0000318"/>
    <property type="project" value="GO_Central"/>
</dbReference>
<comment type="subcellular location">
    <subcellularLocation>
        <location evidence="1">Cell projection</location>
        <location evidence="1">Cilium</location>
    </subcellularLocation>
</comment>
<dbReference type="GO" id="GO:0097546">
    <property type="term" value="C:ciliary base"/>
    <property type="evidence" value="ECO:0000318"/>
    <property type="project" value="GO_Central"/>
</dbReference>
<feature type="region of interest" description="Disordered" evidence="6">
    <location>
        <begin position="1"/>
        <end position="25"/>
    </location>
</feature>
<dbReference type="PANTHER" id="PTHR14781">
    <property type="entry name" value="INTRAFLAGELLAR TRANSPORT PROTEIN 56"/>
    <property type="match status" value="1"/>
</dbReference>
<dbReference type="OMA" id="FIIRRDY"/>
<keyword evidence="8" id="KW-1185">Reference proteome</keyword>
<dbReference type="FunFam" id="1.25.40.10:FF:001373">
    <property type="entry name" value="Tetratricopeptide repeat domain 26"/>
    <property type="match status" value="1"/>
</dbReference>
<name>A0A1Y1HXI3_KLENI</name>
<accession>A0A1Y1HXI3</accession>
<dbReference type="Proteomes" id="UP000054558">
    <property type="component" value="Unassembled WGS sequence"/>
</dbReference>
<evidence type="ECO:0000313" key="7">
    <source>
        <dbReference type="EMBL" id="GAQ81671.1"/>
    </source>
</evidence>
<gene>
    <name evidence="7" type="ORF">KFL_000870060</name>
</gene>
<feature type="compositionally biased region" description="Basic and acidic residues" evidence="6">
    <location>
        <begin position="16"/>
        <end position="25"/>
    </location>
</feature>
<proteinExistence type="inferred from homology"/>
<dbReference type="Gene3D" id="1.25.40.10">
    <property type="entry name" value="Tetratricopeptide repeat domain"/>
    <property type="match status" value="3"/>
</dbReference>
<dbReference type="GO" id="GO:0030992">
    <property type="term" value="C:intraciliary transport particle B"/>
    <property type="evidence" value="ECO:0000318"/>
    <property type="project" value="GO_Central"/>
</dbReference>
<dbReference type="GO" id="GO:0120170">
    <property type="term" value="F:intraciliary transport particle B binding"/>
    <property type="evidence" value="ECO:0000318"/>
    <property type="project" value="GO_Central"/>
</dbReference>
<evidence type="ECO:0000256" key="3">
    <source>
        <dbReference type="ARBA" id="ARBA00022737"/>
    </source>
</evidence>
<comment type="similarity">
    <text evidence="2">Belongs to the IFT56 family.</text>
</comment>
<dbReference type="PANTHER" id="PTHR14781:SF0">
    <property type="entry name" value="INTRAFLAGELLAR TRANSPORT PROTEIN 56"/>
    <property type="match status" value="1"/>
</dbReference>
<protein>
    <submittedName>
        <fullName evidence="7">Uncharacterized protein</fullName>
    </submittedName>
</protein>
<evidence type="ECO:0000256" key="1">
    <source>
        <dbReference type="ARBA" id="ARBA00004138"/>
    </source>
</evidence>
<dbReference type="GO" id="GO:0036064">
    <property type="term" value="C:ciliary basal body"/>
    <property type="evidence" value="ECO:0000318"/>
    <property type="project" value="GO_Central"/>
</dbReference>
<organism evidence="7 8">
    <name type="scientific">Klebsormidium nitens</name>
    <name type="common">Green alga</name>
    <name type="synonym">Ulothrix nitens</name>
    <dbReference type="NCBI Taxonomy" id="105231"/>
    <lineage>
        <taxon>Eukaryota</taxon>
        <taxon>Viridiplantae</taxon>
        <taxon>Streptophyta</taxon>
        <taxon>Klebsormidiophyceae</taxon>
        <taxon>Klebsormidiales</taxon>
        <taxon>Klebsormidiaceae</taxon>
        <taxon>Klebsormidium</taxon>
    </lineage>
</organism>
<reference evidence="7 8" key="1">
    <citation type="journal article" date="2014" name="Nat. Commun.">
        <title>Klebsormidium flaccidum genome reveals primary factors for plant terrestrial adaptation.</title>
        <authorList>
            <person name="Hori K."/>
            <person name="Maruyama F."/>
            <person name="Fujisawa T."/>
            <person name="Togashi T."/>
            <person name="Yamamoto N."/>
            <person name="Seo M."/>
            <person name="Sato S."/>
            <person name="Yamada T."/>
            <person name="Mori H."/>
            <person name="Tajima N."/>
            <person name="Moriyama T."/>
            <person name="Ikeuchi M."/>
            <person name="Watanabe M."/>
            <person name="Wada H."/>
            <person name="Kobayashi K."/>
            <person name="Saito M."/>
            <person name="Masuda T."/>
            <person name="Sasaki-Sekimoto Y."/>
            <person name="Mashiguchi K."/>
            <person name="Awai K."/>
            <person name="Shimojima M."/>
            <person name="Masuda S."/>
            <person name="Iwai M."/>
            <person name="Nobusawa T."/>
            <person name="Narise T."/>
            <person name="Kondo S."/>
            <person name="Saito H."/>
            <person name="Sato R."/>
            <person name="Murakawa M."/>
            <person name="Ihara Y."/>
            <person name="Oshima-Yamada Y."/>
            <person name="Ohtaka K."/>
            <person name="Satoh M."/>
            <person name="Sonobe K."/>
            <person name="Ishii M."/>
            <person name="Ohtani R."/>
            <person name="Kanamori-Sato M."/>
            <person name="Honoki R."/>
            <person name="Miyazaki D."/>
            <person name="Mochizuki H."/>
            <person name="Umetsu J."/>
            <person name="Higashi K."/>
            <person name="Shibata D."/>
            <person name="Kamiya Y."/>
            <person name="Sato N."/>
            <person name="Nakamura Y."/>
            <person name="Tabata S."/>
            <person name="Ida S."/>
            <person name="Kurokawa K."/>
            <person name="Ohta H."/>
        </authorList>
    </citation>
    <scope>NUCLEOTIDE SEQUENCE [LARGE SCALE GENOMIC DNA]</scope>
    <source>
        <strain evidence="7 8">NIES-2285</strain>
    </source>
</reference>
<dbReference type="GO" id="GO:0035735">
    <property type="term" value="P:intraciliary transport involved in cilium assembly"/>
    <property type="evidence" value="ECO:0000318"/>
    <property type="project" value="GO_Central"/>
</dbReference>
<evidence type="ECO:0000256" key="2">
    <source>
        <dbReference type="ARBA" id="ARBA00007834"/>
    </source>
</evidence>
<dbReference type="Pfam" id="PF12895">
    <property type="entry name" value="ANAPC3"/>
    <property type="match status" value="1"/>
</dbReference>
<evidence type="ECO:0000313" key="8">
    <source>
        <dbReference type="Proteomes" id="UP000054558"/>
    </source>
</evidence>
<dbReference type="AlphaFoldDB" id="A0A1Y1HXI3"/>
<sequence length="549" mass="63162">MILSRARSTAGAQTDKTQRDSKPKVPELEELLQKRDYVGAVALLEFRRLADKKDPKTSEWLAYSYFHYGLHDKALAIYKELAEQPHADGMYHSYAAACLYHMGRYKEAEEEALKGPKNPLQTRLLFHLAHKSGDEAKLMQFHQQLTDSLEDQLSLASVHYLRSHYQEATDIYKRLLLENRDFLALNVYVALCYCKLDYYDVSLEILQAYLQANPQSALAVNLKACNHFRLYNGKAAEAELKQLPEASLAENDLVKHNLVVFRNGENAMQVLPTMLDMPQEARLNLVIYYLRNRETTEAFNLIKDLEPSTPPEYILKGIVHTCYGQMTDHSEHLKIAQQYFQLVGASASECDTIPGRQCMASCFFLLKQFDDVIIYLKSIKSYYLNDDDFAWNYGVAKAATGDHKEAEESFLQIRSDQYRTEPTYLAWLARCFIMLNKPGLAWEQYLKMDTSDESFSLLQLIANDCYKLGQFLYAAKAFDVLERLDPNPEYWEGKRGACIGLFQMVIAGRESKDLLRDIISMLRNTSNPQVEFIIKVVRKWAKENGIRSI</sequence>
<keyword evidence="3" id="KW-0677">Repeat</keyword>
<evidence type="ECO:0000256" key="6">
    <source>
        <dbReference type="SAM" id="MobiDB-lite"/>
    </source>
</evidence>
<dbReference type="EMBL" id="DF237036">
    <property type="protein sequence ID" value="GAQ81671.1"/>
    <property type="molecule type" value="Genomic_DNA"/>
</dbReference>
<feature type="compositionally biased region" description="Polar residues" evidence="6">
    <location>
        <begin position="1"/>
        <end position="15"/>
    </location>
</feature>
<evidence type="ECO:0000256" key="5">
    <source>
        <dbReference type="ARBA" id="ARBA00023273"/>
    </source>
</evidence>
<dbReference type="InterPro" id="IPR011990">
    <property type="entry name" value="TPR-like_helical_dom_sf"/>
</dbReference>
<evidence type="ECO:0000256" key="4">
    <source>
        <dbReference type="ARBA" id="ARBA00022803"/>
    </source>
</evidence>
<keyword evidence="4" id="KW-0802">TPR repeat</keyword>
<keyword evidence="5" id="KW-0966">Cell projection</keyword>
<dbReference type="STRING" id="105231.A0A1Y1HXI3"/>
<dbReference type="InterPro" id="IPR030511">
    <property type="entry name" value="TTC26"/>
</dbReference>